<gene>
    <name evidence="2" type="ORF">M5K25_013227</name>
</gene>
<evidence type="ECO:0000313" key="3">
    <source>
        <dbReference type="Proteomes" id="UP001552299"/>
    </source>
</evidence>
<comment type="caution">
    <text evidence="2">The sequence shown here is derived from an EMBL/GenBank/DDBJ whole genome shotgun (WGS) entry which is preliminary data.</text>
</comment>
<dbReference type="AlphaFoldDB" id="A0ABD0UTB1"/>
<dbReference type="Proteomes" id="UP001552299">
    <property type="component" value="Unassembled WGS sequence"/>
</dbReference>
<name>A0ABD0UTB1_DENTH</name>
<dbReference type="EMBL" id="JANQDX010000011">
    <property type="protein sequence ID" value="KAL0915773.1"/>
    <property type="molecule type" value="Genomic_DNA"/>
</dbReference>
<protein>
    <submittedName>
        <fullName evidence="2">Uncharacterized protein</fullName>
    </submittedName>
</protein>
<reference evidence="2 3" key="1">
    <citation type="journal article" date="2024" name="Plant Biotechnol. J.">
        <title>Dendrobium thyrsiflorum genome and its molecular insights into genes involved in important horticultural traits.</title>
        <authorList>
            <person name="Chen B."/>
            <person name="Wang J.Y."/>
            <person name="Zheng P.J."/>
            <person name="Li K.L."/>
            <person name="Liang Y.M."/>
            <person name="Chen X.F."/>
            <person name="Zhang C."/>
            <person name="Zhao X."/>
            <person name="He X."/>
            <person name="Zhang G.Q."/>
            <person name="Liu Z.J."/>
            <person name="Xu Q."/>
        </authorList>
    </citation>
    <scope>NUCLEOTIDE SEQUENCE [LARGE SCALE GENOMIC DNA]</scope>
    <source>
        <strain evidence="2">GZMU011</strain>
    </source>
</reference>
<sequence length="149" mass="16178">MVVSGIIRGKKSYRSVDEGSKSSIDELLLTKSWSAAVVAPGVPCGPVQHPSSPSSLANATLPPPAEAVPPARSRDKPKSPTLIRISRSTKMLLDVMSRWTTGGLRAKCRYSMAAAVWSAMSTRTGQVRATLRYKLRVPWRWSARVPFGT</sequence>
<feature type="region of interest" description="Disordered" evidence="1">
    <location>
        <begin position="44"/>
        <end position="81"/>
    </location>
</feature>
<keyword evidence="3" id="KW-1185">Reference proteome</keyword>
<feature type="compositionally biased region" description="Polar residues" evidence="1">
    <location>
        <begin position="49"/>
        <end position="58"/>
    </location>
</feature>
<evidence type="ECO:0000256" key="1">
    <source>
        <dbReference type="SAM" id="MobiDB-lite"/>
    </source>
</evidence>
<evidence type="ECO:0000313" key="2">
    <source>
        <dbReference type="EMBL" id="KAL0915773.1"/>
    </source>
</evidence>
<proteinExistence type="predicted"/>
<organism evidence="2 3">
    <name type="scientific">Dendrobium thyrsiflorum</name>
    <name type="common">Pinecone-like raceme dendrobium</name>
    <name type="synonym">Orchid</name>
    <dbReference type="NCBI Taxonomy" id="117978"/>
    <lineage>
        <taxon>Eukaryota</taxon>
        <taxon>Viridiplantae</taxon>
        <taxon>Streptophyta</taxon>
        <taxon>Embryophyta</taxon>
        <taxon>Tracheophyta</taxon>
        <taxon>Spermatophyta</taxon>
        <taxon>Magnoliopsida</taxon>
        <taxon>Liliopsida</taxon>
        <taxon>Asparagales</taxon>
        <taxon>Orchidaceae</taxon>
        <taxon>Epidendroideae</taxon>
        <taxon>Malaxideae</taxon>
        <taxon>Dendrobiinae</taxon>
        <taxon>Dendrobium</taxon>
    </lineage>
</organism>
<accession>A0ABD0UTB1</accession>